<dbReference type="PROSITE" id="PS00913">
    <property type="entry name" value="ADH_IRON_1"/>
    <property type="match status" value="1"/>
</dbReference>
<dbReference type="SUPFAM" id="SSF56796">
    <property type="entry name" value="Dehydroquinate synthase-like"/>
    <property type="match status" value="1"/>
</dbReference>
<keyword evidence="3" id="KW-0560">Oxidoreductase</keyword>
<dbReference type="InterPro" id="IPR056798">
    <property type="entry name" value="ADH_Fe_C"/>
</dbReference>
<dbReference type="PANTHER" id="PTHR11496:SF102">
    <property type="entry name" value="ALCOHOL DEHYDROGENASE 4"/>
    <property type="match status" value="1"/>
</dbReference>
<feature type="domain" description="Fe-containing alcohol dehydrogenase-like C-terminal" evidence="6">
    <location>
        <begin position="181"/>
        <end position="372"/>
    </location>
</feature>
<organism evidence="7 8">
    <name type="scientific">Vibrio nigripulchritudo SOn1</name>
    <dbReference type="NCBI Taxonomy" id="1238450"/>
    <lineage>
        <taxon>Bacteria</taxon>
        <taxon>Pseudomonadati</taxon>
        <taxon>Pseudomonadota</taxon>
        <taxon>Gammaproteobacteria</taxon>
        <taxon>Vibrionales</taxon>
        <taxon>Vibrionaceae</taxon>
        <taxon>Vibrio</taxon>
    </lineage>
</organism>
<dbReference type="CDD" id="cd08551">
    <property type="entry name" value="Fe-ADH"/>
    <property type="match status" value="1"/>
</dbReference>
<evidence type="ECO:0000256" key="4">
    <source>
        <dbReference type="ARBA" id="ARBA00023027"/>
    </source>
</evidence>
<evidence type="ECO:0000256" key="3">
    <source>
        <dbReference type="ARBA" id="ARBA00023002"/>
    </source>
</evidence>
<dbReference type="AlphaFoldDB" id="A0AAV2W0I9"/>
<dbReference type="GO" id="GO:0046872">
    <property type="term" value="F:metal ion binding"/>
    <property type="evidence" value="ECO:0007669"/>
    <property type="project" value="InterPro"/>
</dbReference>
<reference evidence="7 8" key="1">
    <citation type="journal article" date="2013" name="ISME J.">
        <title>Comparative genomics of pathogenic lineages of Vibrio nigripulchritudo identifies virulence-associated traits.</title>
        <authorList>
            <person name="Goudenege D."/>
            <person name="Labreuche Y."/>
            <person name="Krin E."/>
            <person name="Ansquer D."/>
            <person name="Mangenot S."/>
            <person name="Calteau A."/>
            <person name="Medigue C."/>
            <person name="Mazel D."/>
            <person name="Polz M.F."/>
            <person name="Le Roux F."/>
        </authorList>
    </citation>
    <scope>NUCLEOTIDE SEQUENCE [LARGE SCALE GENOMIC DNA]</scope>
    <source>
        <strain evidence="7 8">SOn1</strain>
    </source>
</reference>
<dbReference type="GO" id="GO:0004022">
    <property type="term" value="F:alcohol dehydrogenase (NAD+) activity"/>
    <property type="evidence" value="ECO:0007669"/>
    <property type="project" value="TreeGrafter"/>
</dbReference>
<name>A0AAV2W0I9_9VIBR</name>
<evidence type="ECO:0000313" key="7">
    <source>
        <dbReference type="EMBL" id="CCO50298.1"/>
    </source>
</evidence>
<dbReference type="Gene3D" id="3.40.50.1970">
    <property type="match status" value="1"/>
</dbReference>
<dbReference type="InterPro" id="IPR039697">
    <property type="entry name" value="Alcohol_dehydrogenase_Fe"/>
</dbReference>
<dbReference type="Pfam" id="PF00465">
    <property type="entry name" value="Fe-ADH"/>
    <property type="match status" value="1"/>
</dbReference>
<dbReference type="Pfam" id="PF25137">
    <property type="entry name" value="ADH_Fe_C"/>
    <property type="match status" value="1"/>
</dbReference>
<feature type="domain" description="Alcohol dehydrogenase iron-type/glycerol dehydrogenase GldA" evidence="5">
    <location>
        <begin position="18"/>
        <end position="170"/>
    </location>
</feature>
<protein>
    <submittedName>
        <fullName evidence="7">Iron-containing alcohol dehydrogenase</fullName>
    </submittedName>
</protein>
<dbReference type="Gene3D" id="1.20.1090.10">
    <property type="entry name" value="Dehydroquinate synthase-like - alpha domain"/>
    <property type="match status" value="1"/>
</dbReference>
<sequence length="372" mass="40047">MNKLRPITIHQAATLEIGSNTLSKAVEFVGERSVLVVTTPPVAHHANSLGIQRNIKIFADTPAEPDDKALNRLLDIAEKFQPEVVIGLGGGSAMDLAKLTAVLWDRQQNIEQVVGSNQVAKKLSTLIQIPTTSGTGSETGIRALVTQSDTGEKMAVESAFMRADVVILDPTLTFSVPSAITAATGIDALAHCVESFTNVNSHPVIDEYARLGIKLVGKYLNRAVLDGNDVEAREAMMVASYYGGICLGPVNTAAGHAIAYPLSTTLHLPHGLANAIIFPHVLSFNFDACPEKSLEISKSLGFSNVSTAKDLFNAAFAYCQELGIDMSLEKYGTKKAQLLEMSQNAFSIRRLMDNNPKHMSMEDILSIYNAAY</sequence>
<dbReference type="RefSeq" id="WP_022614167.1">
    <property type="nucleotide sequence ID" value="NZ_LK391966.1"/>
</dbReference>
<dbReference type="EMBL" id="CAOF01000200">
    <property type="protein sequence ID" value="CCO50298.1"/>
    <property type="molecule type" value="Genomic_DNA"/>
</dbReference>
<keyword evidence="4" id="KW-0520">NAD</keyword>
<evidence type="ECO:0000256" key="2">
    <source>
        <dbReference type="ARBA" id="ARBA00007358"/>
    </source>
</evidence>
<evidence type="ECO:0000259" key="6">
    <source>
        <dbReference type="Pfam" id="PF25137"/>
    </source>
</evidence>
<evidence type="ECO:0000259" key="5">
    <source>
        <dbReference type="Pfam" id="PF00465"/>
    </source>
</evidence>
<dbReference type="InterPro" id="IPR001670">
    <property type="entry name" value="ADH_Fe/GldA"/>
</dbReference>
<gene>
    <name evidence="7" type="ORF">VIBNISOn1_p0135</name>
</gene>
<dbReference type="PANTHER" id="PTHR11496">
    <property type="entry name" value="ALCOHOL DEHYDROGENASE"/>
    <property type="match status" value="1"/>
</dbReference>
<dbReference type="FunFam" id="3.40.50.1970:FF:000003">
    <property type="entry name" value="Alcohol dehydrogenase, iron-containing"/>
    <property type="match status" value="1"/>
</dbReference>
<comment type="similarity">
    <text evidence="2">Belongs to the iron-containing alcohol dehydrogenase family.</text>
</comment>
<accession>A0AAV2W0I9</accession>
<dbReference type="InterPro" id="IPR018211">
    <property type="entry name" value="ADH_Fe_CS"/>
</dbReference>
<comment type="caution">
    <text evidence="7">The sequence shown here is derived from an EMBL/GenBank/DDBJ whole genome shotgun (WGS) entry which is preliminary data.</text>
</comment>
<evidence type="ECO:0000313" key="8">
    <source>
        <dbReference type="Proteomes" id="UP000018211"/>
    </source>
</evidence>
<proteinExistence type="inferred from homology"/>
<dbReference type="Proteomes" id="UP000018211">
    <property type="component" value="Unassembled WGS sequence"/>
</dbReference>
<evidence type="ECO:0000256" key="1">
    <source>
        <dbReference type="ARBA" id="ARBA00001962"/>
    </source>
</evidence>
<comment type="cofactor">
    <cofactor evidence="1">
        <name>Fe cation</name>
        <dbReference type="ChEBI" id="CHEBI:24875"/>
    </cofactor>
</comment>